<dbReference type="SUPFAM" id="SSF52172">
    <property type="entry name" value="CheY-like"/>
    <property type="match status" value="1"/>
</dbReference>
<dbReference type="Pfam" id="PF00158">
    <property type="entry name" value="Sigma54_activat"/>
    <property type="match status" value="1"/>
</dbReference>
<dbReference type="SMART" id="SM00448">
    <property type="entry name" value="REC"/>
    <property type="match status" value="1"/>
</dbReference>
<dbReference type="PROSITE" id="PS00688">
    <property type="entry name" value="SIGMA54_INTERACT_3"/>
    <property type="match status" value="1"/>
</dbReference>
<organism evidence="8 9">
    <name type="scientific">Ferrimonas balearica (strain DSM 9799 / CCM 4581 / KCTC 23876 / PAT)</name>
    <dbReference type="NCBI Taxonomy" id="550540"/>
    <lineage>
        <taxon>Bacteria</taxon>
        <taxon>Pseudomonadati</taxon>
        <taxon>Pseudomonadota</taxon>
        <taxon>Gammaproteobacteria</taxon>
        <taxon>Alteromonadales</taxon>
        <taxon>Ferrimonadaceae</taxon>
        <taxon>Ferrimonas</taxon>
    </lineage>
</organism>
<dbReference type="PROSITE" id="PS50045">
    <property type="entry name" value="SIGMA54_INTERACT_4"/>
    <property type="match status" value="1"/>
</dbReference>
<dbReference type="GeneID" id="67182005"/>
<evidence type="ECO:0000256" key="2">
    <source>
        <dbReference type="ARBA" id="ARBA00022840"/>
    </source>
</evidence>
<dbReference type="SMART" id="SM00382">
    <property type="entry name" value="AAA"/>
    <property type="match status" value="1"/>
</dbReference>
<dbReference type="InterPro" id="IPR009057">
    <property type="entry name" value="Homeodomain-like_sf"/>
</dbReference>
<dbReference type="GO" id="GO:0006355">
    <property type="term" value="P:regulation of DNA-templated transcription"/>
    <property type="evidence" value="ECO:0007669"/>
    <property type="project" value="InterPro"/>
</dbReference>
<evidence type="ECO:0000259" key="7">
    <source>
        <dbReference type="PROSITE" id="PS50110"/>
    </source>
</evidence>
<dbReference type="CDD" id="cd00009">
    <property type="entry name" value="AAA"/>
    <property type="match status" value="1"/>
</dbReference>
<dbReference type="PANTHER" id="PTHR32071">
    <property type="entry name" value="TRANSCRIPTIONAL REGULATORY PROTEIN"/>
    <property type="match status" value="1"/>
</dbReference>
<name>E1SS51_FERBD</name>
<dbReference type="CDD" id="cd00156">
    <property type="entry name" value="REC"/>
    <property type="match status" value="1"/>
</dbReference>
<keyword evidence="9" id="KW-1185">Reference proteome</keyword>
<feature type="modified residue" description="4-aspartylphosphate" evidence="5">
    <location>
        <position position="57"/>
    </location>
</feature>
<dbReference type="Pfam" id="PF25601">
    <property type="entry name" value="AAA_lid_14"/>
    <property type="match status" value="1"/>
</dbReference>
<reference evidence="8 9" key="1">
    <citation type="journal article" date="2010" name="Stand. Genomic Sci.">
        <title>Complete genome sequence of Ferrimonas balearica type strain (PAT).</title>
        <authorList>
            <person name="Nolan M."/>
            <person name="Sikorski J."/>
            <person name="Davenport K."/>
            <person name="Lucas S."/>
            <person name="Glavina Del Rio T."/>
            <person name="Tice H."/>
            <person name="Cheng J."/>
            <person name="Goodwin L."/>
            <person name="Pitluck S."/>
            <person name="Liolios K."/>
            <person name="Ivanova N."/>
            <person name="Mavromatis K."/>
            <person name="Ovchinnikova G."/>
            <person name="Pati A."/>
            <person name="Chen A."/>
            <person name="Palaniappan K."/>
            <person name="Land M."/>
            <person name="Hauser L."/>
            <person name="Chang Y."/>
            <person name="Jeffries C."/>
            <person name="Tapia R."/>
            <person name="Brettin T."/>
            <person name="Detter J."/>
            <person name="Han C."/>
            <person name="Yasawong M."/>
            <person name="Rohde M."/>
            <person name="Tindall B."/>
            <person name="Goker M."/>
            <person name="Woyke T."/>
            <person name="Bristow J."/>
            <person name="Eisen J."/>
            <person name="Markowitz V."/>
            <person name="Hugenholtz P."/>
            <person name="Kyrpides N."/>
            <person name="Klenk H."/>
            <person name="Lapidus A."/>
        </authorList>
    </citation>
    <scope>NUCLEOTIDE SEQUENCE [LARGE SCALE GENOMIC DNA]</scope>
    <source>
        <strain evidence="9">DSM 9799 / CCM 4581 / KCTC 23876 / PAT</strain>
    </source>
</reference>
<dbReference type="GO" id="GO:0005524">
    <property type="term" value="F:ATP binding"/>
    <property type="evidence" value="ECO:0007669"/>
    <property type="project" value="UniProtKB-KW"/>
</dbReference>
<dbReference type="Pfam" id="PF02954">
    <property type="entry name" value="HTH_8"/>
    <property type="match status" value="1"/>
</dbReference>
<evidence type="ECO:0000259" key="6">
    <source>
        <dbReference type="PROSITE" id="PS50045"/>
    </source>
</evidence>
<evidence type="ECO:0000256" key="4">
    <source>
        <dbReference type="ARBA" id="ARBA00023163"/>
    </source>
</evidence>
<dbReference type="InterPro" id="IPR058031">
    <property type="entry name" value="AAA_lid_NorR"/>
</dbReference>
<proteinExistence type="predicted"/>
<dbReference type="Proteomes" id="UP000006683">
    <property type="component" value="Chromosome"/>
</dbReference>
<evidence type="ECO:0000313" key="8">
    <source>
        <dbReference type="EMBL" id="ADN76006.1"/>
    </source>
</evidence>
<dbReference type="GO" id="GO:0000160">
    <property type="term" value="P:phosphorelay signal transduction system"/>
    <property type="evidence" value="ECO:0007669"/>
    <property type="project" value="InterPro"/>
</dbReference>
<dbReference type="eggNOG" id="COG2204">
    <property type="taxonomic scope" value="Bacteria"/>
</dbReference>
<feature type="domain" description="Sigma-54 factor interaction" evidence="6">
    <location>
        <begin position="152"/>
        <end position="380"/>
    </location>
</feature>
<dbReference type="Gene3D" id="3.40.50.2300">
    <property type="match status" value="1"/>
</dbReference>
<dbReference type="GO" id="GO:0043565">
    <property type="term" value="F:sequence-specific DNA binding"/>
    <property type="evidence" value="ECO:0007669"/>
    <property type="project" value="InterPro"/>
</dbReference>
<dbReference type="EMBL" id="CP002209">
    <property type="protein sequence ID" value="ADN76006.1"/>
    <property type="molecule type" value="Genomic_DNA"/>
</dbReference>
<dbReference type="RefSeq" id="WP_013345312.1">
    <property type="nucleotide sequence ID" value="NC_014541.1"/>
</dbReference>
<dbReference type="PRINTS" id="PR01590">
    <property type="entry name" value="HTHFIS"/>
</dbReference>
<keyword evidence="5" id="KW-0597">Phosphoprotein</keyword>
<dbReference type="InterPro" id="IPR011006">
    <property type="entry name" value="CheY-like_superfamily"/>
</dbReference>
<keyword evidence="1" id="KW-0547">Nucleotide-binding</keyword>
<keyword evidence="4" id="KW-0804">Transcription</keyword>
<dbReference type="InterPro" id="IPR001789">
    <property type="entry name" value="Sig_transdc_resp-reg_receiver"/>
</dbReference>
<evidence type="ECO:0000256" key="3">
    <source>
        <dbReference type="ARBA" id="ARBA00023015"/>
    </source>
</evidence>
<dbReference type="InterPro" id="IPR025944">
    <property type="entry name" value="Sigma_54_int_dom_CS"/>
</dbReference>
<protein>
    <submittedName>
        <fullName evidence="8">Two component, sigma54 specific, transcriptional regulator, Fis family</fullName>
    </submittedName>
</protein>
<dbReference type="InterPro" id="IPR027417">
    <property type="entry name" value="P-loop_NTPase"/>
</dbReference>
<sequence>MSHTKSILIVDDEASWLRSMTMTLNRLVPDALLETCLDSRKVMDRLGQSPFSLVLLDLTMPYISGEMLLEQIRRQHPQVRVIIVTGVNEVDTAVRCMRKGAYDFFVKTGEVAAMAASVKRALEIANLEQAYLNLSSRFLDKLLKTPQAFSDILTCSESMLDIFRYIEALSVSRQPMAICGETGTGKHLFAKAIHQTSCPDEPFVSIHLASLNTAAVDDTLFGHVKGAFAGADSHRAGLVRSAGNGVLFIDGIDELPPEVQGKLVTLVQTGEYFPLGSDRSLQSQCRVVCAASQPLSDLFEQGRLKEDLYYRLRAHQIQLPPLRERPADLPLLLSHFVHRACDDLEKAPLQIDEAVFPLLKAYPFPGNVRELEALAYDAVSRSTGAALCLDPFSSLVRDVSPSTVPDRLVFPAELPTLAQVGDLLIAEAMSRTAGNQSAAAALLGLSQPALSRRLAKGKAE</sequence>
<dbReference type="SUPFAM" id="SSF46689">
    <property type="entry name" value="Homeodomain-like"/>
    <property type="match status" value="1"/>
</dbReference>
<gene>
    <name evidence="8" type="ordered locus">Fbal_1803</name>
</gene>
<dbReference type="PANTHER" id="PTHR32071:SF13">
    <property type="entry name" value="RESPONSE REGULATOR HSFA"/>
    <property type="match status" value="1"/>
</dbReference>
<dbReference type="Gene3D" id="1.10.10.60">
    <property type="entry name" value="Homeodomain-like"/>
    <property type="match status" value="1"/>
</dbReference>
<dbReference type="Gene3D" id="3.40.50.300">
    <property type="entry name" value="P-loop containing nucleotide triphosphate hydrolases"/>
    <property type="match status" value="1"/>
</dbReference>
<dbReference type="KEGG" id="fbl:Fbal_1803"/>
<dbReference type="STRING" id="550540.Fbal_1803"/>
<keyword evidence="2" id="KW-0067">ATP-binding</keyword>
<accession>E1SS51</accession>
<dbReference type="Pfam" id="PF00072">
    <property type="entry name" value="Response_reg"/>
    <property type="match status" value="1"/>
</dbReference>
<dbReference type="SUPFAM" id="SSF52540">
    <property type="entry name" value="P-loop containing nucleoside triphosphate hydrolases"/>
    <property type="match status" value="1"/>
</dbReference>
<dbReference type="PROSITE" id="PS50110">
    <property type="entry name" value="RESPONSE_REGULATORY"/>
    <property type="match status" value="1"/>
</dbReference>
<dbReference type="OrthoDB" id="9804019at2"/>
<dbReference type="AlphaFoldDB" id="E1SS51"/>
<dbReference type="Gene3D" id="1.10.8.60">
    <property type="match status" value="1"/>
</dbReference>
<evidence type="ECO:0000313" key="9">
    <source>
        <dbReference type="Proteomes" id="UP000006683"/>
    </source>
</evidence>
<feature type="domain" description="Response regulatory" evidence="7">
    <location>
        <begin position="6"/>
        <end position="122"/>
    </location>
</feature>
<dbReference type="InterPro" id="IPR002197">
    <property type="entry name" value="HTH_Fis"/>
</dbReference>
<dbReference type="InterPro" id="IPR003593">
    <property type="entry name" value="AAA+_ATPase"/>
</dbReference>
<evidence type="ECO:0000256" key="1">
    <source>
        <dbReference type="ARBA" id="ARBA00022741"/>
    </source>
</evidence>
<evidence type="ECO:0000256" key="5">
    <source>
        <dbReference type="PROSITE-ProRule" id="PRU00169"/>
    </source>
</evidence>
<dbReference type="InterPro" id="IPR002078">
    <property type="entry name" value="Sigma_54_int"/>
</dbReference>
<dbReference type="HOGENOM" id="CLU_000445_0_6_6"/>
<keyword evidence="3" id="KW-0805">Transcription regulation</keyword>